<dbReference type="AlphaFoldDB" id="A0A0R3N434"/>
<keyword evidence="3" id="KW-1185">Reference proteome</keyword>
<sequence>MLVADFEKLRRSAPVRIAHLSQIQTFVTDAPLPAGLASICSHRGIEVVQAMEKPATDIDDSGGEPASTVVRLK</sequence>
<name>A0A0R3N434_9BRAD</name>
<evidence type="ECO:0000313" key="2">
    <source>
        <dbReference type="EMBL" id="KRR24560.1"/>
    </source>
</evidence>
<organism evidence="2 3">
    <name type="scientific">Bradyrhizobium retamae</name>
    <dbReference type="NCBI Taxonomy" id="1300035"/>
    <lineage>
        <taxon>Bacteria</taxon>
        <taxon>Pseudomonadati</taxon>
        <taxon>Pseudomonadota</taxon>
        <taxon>Alphaproteobacteria</taxon>
        <taxon>Hyphomicrobiales</taxon>
        <taxon>Nitrobacteraceae</taxon>
        <taxon>Bradyrhizobium</taxon>
    </lineage>
</organism>
<proteinExistence type="predicted"/>
<evidence type="ECO:0000256" key="1">
    <source>
        <dbReference type="SAM" id="MobiDB-lite"/>
    </source>
</evidence>
<feature type="region of interest" description="Disordered" evidence="1">
    <location>
        <begin position="52"/>
        <end position="73"/>
    </location>
</feature>
<accession>A0A0R3N434</accession>
<evidence type="ECO:0000313" key="3">
    <source>
        <dbReference type="Proteomes" id="UP000052023"/>
    </source>
</evidence>
<dbReference type="Proteomes" id="UP000052023">
    <property type="component" value="Unassembled WGS sequence"/>
</dbReference>
<gene>
    <name evidence="2" type="ORF">CQ13_24390</name>
</gene>
<comment type="caution">
    <text evidence="2">The sequence shown here is derived from an EMBL/GenBank/DDBJ whole genome shotgun (WGS) entry which is preliminary data.</text>
</comment>
<protein>
    <submittedName>
        <fullName evidence="2">Uncharacterized protein</fullName>
    </submittedName>
</protein>
<reference evidence="2 3" key="1">
    <citation type="submission" date="2014-03" db="EMBL/GenBank/DDBJ databases">
        <title>Bradyrhizobium valentinum sp. nov., isolated from effective nodules of Lupinus mariae-josephae, a lupine endemic of basic-lime soils in Eastern Spain.</title>
        <authorList>
            <person name="Duran D."/>
            <person name="Rey L."/>
            <person name="Navarro A."/>
            <person name="Busquets A."/>
            <person name="Imperial J."/>
            <person name="Ruiz-Argueso T."/>
        </authorList>
    </citation>
    <scope>NUCLEOTIDE SEQUENCE [LARGE SCALE GENOMIC DNA]</scope>
    <source>
        <strain evidence="2 3">Ro19</strain>
    </source>
</reference>
<dbReference type="EMBL" id="LLYA01000153">
    <property type="protein sequence ID" value="KRR24560.1"/>
    <property type="molecule type" value="Genomic_DNA"/>
</dbReference>